<protein>
    <submittedName>
        <fullName evidence="1">Uncharacterized protein</fullName>
    </submittedName>
</protein>
<dbReference type="AlphaFoldDB" id="W9K8I8"/>
<name>W9K8I8_FUSOX</name>
<dbReference type="EMBL" id="JH717901">
    <property type="protein sequence ID" value="EWZ38230.1"/>
    <property type="molecule type" value="Genomic_DNA"/>
</dbReference>
<accession>W9K8I8</accession>
<reference evidence="1" key="1">
    <citation type="submission" date="2011-06" db="EMBL/GenBank/DDBJ databases">
        <title>The Genome Sequence of Fusarium oxysporum Fo47.</title>
        <authorList>
            <consortium name="The Broad Institute Genome Sequencing Platform"/>
            <person name="Ma L.-J."/>
            <person name="Gale L.R."/>
            <person name="Schwartz D.C."/>
            <person name="Zhou S."/>
            <person name="Corby-Kistler H."/>
            <person name="Young S.K."/>
            <person name="Zeng Q."/>
            <person name="Gargeya S."/>
            <person name="Fitzgerald M."/>
            <person name="Haas B."/>
            <person name="Abouelleil A."/>
            <person name="Alvarado L."/>
            <person name="Arachchi H.M."/>
            <person name="Berlin A."/>
            <person name="Brown A."/>
            <person name="Chapman S.B."/>
            <person name="Chen Z."/>
            <person name="Dunbar C."/>
            <person name="Freedman E."/>
            <person name="Gearin G."/>
            <person name="Gellesch M."/>
            <person name="Goldberg J."/>
            <person name="Griggs A."/>
            <person name="Gujja S."/>
            <person name="Heiman D."/>
            <person name="Howarth C."/>
            <person name="Larson L."/>
            <person name="Lui A."/>
            <person name="MacDonald P.J.P."/>
            <person name="Mehta T."/>
            <person name="Montmayeur A."/>
            <person name="Murphy C."/>
            <person name="Neiman D."/>
            <person name="Pearson M."/>
            <person name="Priest M."/>
            <person name="Roberts A."/>
            <person name="Saif S."/>
            <person name="Shea T."/>
            <person name="Shenoy N."/>
            <person name="Sisk P."/>
            <person name="Stolte C."/>
            <person name="Sykes S."/>
            <person name="Wortman J."/>
            <person name="Nusbaum C."/>
            <person name="Birren B."/>
        </authorList>
    </citation>
    <scope>NUCLEOTIDE SEQUENCE [LARGE SCALE GENOMIC DNA]</scope>
    <source>
        <strain evidence="1">Fo47</strain>
    </source>
</reference>
<dbReference type="Proteomes" id="UP000030766">
    <property type="component" value="Unassembled WGS sequence"/>
</dbReference>
<dbReference type="HOGENOM" id="CLU_2885828_0_0_1"/>
<reference evidence="1" key="2">
    <citation type="submission" date="2012-06" db="EMBL/GenBank/DDBJ databases">
        <title>Annotation of the Genome Sequence of Fusarium oxysporum Fo47.</title>
        <authorList>
            <consortium name="The Broad Institute Genomics Platform"/>
            <person name="Ma L.-J."/>
            <person name="Corby-Kistler H."/>
            <person name="Broz K."/>
            <person name="Gale L.R."/>
            <person name="Jonkers W."/>
            <person name="O'Donnell K."/>
            <person name="Ploetz R."/>
            <person name="Steinberg C."/>
            <person name="Schwartz D.C."/>
            <person name="VanEtten H."/>
            <person name="Zhou S."/>
            <person name="Young S.K."/>
            <person name="Zeng Q."/>
            <person name="Gargeya S."/>
            <person name="Fitzgerald M."/>
            <person name="Abouelleil A."/>
            <person name="Alvarado L."/>
            <person name="Chapman S.B."/>
            <person name="Gainer-Dewar J."/>
            <person name="Goldberg J."/>
            <person name="Griggs A."/>
            <person name="Gujja S."/>
            <person name="Hansen M."/>
            <person name="Howarth C."/>
            <person name="Imamovic A."/>
            <person name="Ireland A."/>
            <person name="Larimer J."/>
            <person name="McCowan C."/>
            <person name="Murphy C."/>
            <person name="Pearson M."/>
            <person name="Poon T.W."/>
            <person name="Priest M."/>
            <person name="Roberts A."/>
            <person name="Saif S."/>
            <person name="Shea T."/>
            <person name="Sykes S."/>
            <person name="Wortman J."/>
            <person name="Nusbaum C."/>
            <person name="Birren B."/>
        </authorList>
    </citation>
    <scope>NUCLEOTIDE SEQUENCE</scope>
    <source>
        <strain evidence="1">Fo47</strain>
    </source>
</reference>
<gene>
    <name evidence="1" type="ORF">FOZG_09924</name>
</gene>
<organism evidence="1">
    <name type="scientific">Fusarium oxysporum Fo47</name>
    <dbReference type="NCBI Taxonomy" id="660027"/>
    <lineage>
        <taxon>Eukaryota</taxon>
        <taxon>Fungi</taxon>
        <taxon>Dikarya</taxon>
        <taxon>Ascomycota</taxon>
        <taxon>Pezizomycotina</taxon>
        <taxon>Sordariomycetes</taxon>
        <taxon>Hypocreomycetidae</taxon>
        <taxon>Hypocreales</taxon>
        <taxon>Nectriaceae</taxon>
        <taxon>Fusarium</taxon>
        <taxon>Fusarium oxysporum species complex</taxon>
    </lineage>
</organism>
<proteinExistence type="predicted"/>
<sequence>MEKYPQADTVPHLKCELIDTSGQLIMVSLCLINPSYDAPSVLSQETISNANASRGRTGAAPTT</sequence>
<evidence type="ECO:0000313" key="1">
    <source>
        <dbReference type="EMBL" id="EWZ38230.1"/>
    </source>
</evidence>
<dbReference type="VEuPathDB" id="FungiDB:FOZG_09924"/>